<organism evidence="3 4">
    <name type="scientific">Thiohalocapsa halophila</name>
    <dbReference type="NCBI Taxonomy" id="69359"/>
    <lineage>
        <taxon>Bacteria</taxon>
        <taxon>Pseudomonadati</taxon>
        <taxon>Pseudomonadota</taxon>
        <taxon>Gammaproteobacteria</taxon>
        <taxon>Chromatiales</taxon>
        <taxon>Chromatiaceae</taxon>
        <taxon>Thiohalocapsa</taxon>
    </lineage>
</organism>
<evidence type="ECO:0000256" key="1">
    <source>
        <dbReference type="SAM" id="MobiDB-lite"/>
    </source>
</evidence>
<feature type="transmembrane region" description="Helical" evidence="2">
    <location>
        <begin position="346"/>
        <end position="365"/>
    </location>
</feature>
<keyword evidence="2" id="KW-0812">Transmembrane</keyword>
<keyword evidence="4" id="KW-1185">Reference proteome</keyword>
<sequence length="453" mass="49536">MQQVRIVSKGPRLMPKPKPRPLRPTQPLRPLTHHDILALMAPFTRRGLHADMAASRREDRVLAFKPEDIPADAHCPLDLTAQLTLEAAQVGKHRLVRRVRDGSGLTATLTADGADLDALLEQLEQVPVRRHFAVYDGVPVARSYMLEPASQALAQRAGAGARWAAQTVGGRLWQAARGGAERVLGSRLPFLRRKGSASLAPAAERAASEPGGAAPDDALVEDADGPLRAVITEANTRVGPVHLNLKADRFNGMPVELKLTTDAGVKLKVPEDLLAVVGWPYRPLRQIVSYWRGSIRVATHEPERTADIEAKLGEVVEHLSATLAAPPKEFHRRHLGARWRVTYQRAVPMLFLLGIMAATPGIQWLDMADNSILRMLIFHAPPFMLVGFFLMREMPRFEIPPLPRALVQRDWVERVTDKKAAPTEAAPAEPAAAANAERFDGGLARPAAAEAEG</sequence>
<dbReference type="Proteomes" id="UP000748752">
    <property type="component" value="Unassembled WGS sequence"/>
</dbReference>
<dbReference type="EMBL" id="NRRV01000030">
    <property type="protein sequence ID" value="MBK1631699.1"/>
    <property type="molecule type" value="Genomic_DNA"/>
</dbReference>
<gene>
    <name evidence="3" type="ORF">CKO31_13270</name>
</gene>
<feature type="compositionally biased region" description="Low complexity" evidence="1">
    <location>
        <begin position="422"/>
        <end position="436"/>
    </location>
</feature>
<feature type="region of interest" description="Disordered" evidence="1">
    <location>
        <begin position="418"/>
        <end position="439"/>
    </location>
</feature>
<proteinExistence type="predicted"/>
<comment type="caution">
    <text evidence="3">The sequence shown here is derived from an EMBL/GenBank/DDBJ whole genome shotgun (WGS) entry which is preliminary data.</text>
</comment>
<protein>
    <submittedName>
        <fullName evidence="3">Uncharacterized protein</fullName>
    </submittedName>
</protein>
<feature type="region of interest" description="Disordered" evidence="1">
    <location>
        <begin position="1"/>
        <end position="28"/>
    </location>
</feature>
<reference evidence="3 4" key="1">
    <citation type="journal article" date="2020" name="Microorganisms">
        <title>Osmotic Adaptation and Compatible Solute Biosynthesis of Phototrophic Bacteria as Revealed from Genome Analyses.</title>
        <authorList>
            <person name="Imhoff J.F."/>
            <person name="Rahn T."/>
            <person name="Kunzel S."/>
            <person name="Keller A."/>
            <person name="Neulinger S.C."/>
        </authorList>
    </citation>
    <scope>NUCLEOTIDE SEQUENCE [LARGE SCALE GENOMIC DNA]</scope>
    <source>
        <strain evidence="3 4">DSM 6210</strain>
    </source>
</reference>
<name>A0ABS1CIF6_9GAMM</name>
<keyword evidence="2" id="KW-1133">Transmembrane helix</keyword>
<evidence type="ECO:0000313" key="3">
    <source>
        <dbReference type="EMBL" id="MBK1631699.1"/>
    </source>
</evidence>
<evidence type="ECO:0000313" key="4">
    <source>
        <dbReference type="Proteomes" id="UP000748752"/>
    </source>
</evidence>
<dbReference type="RefSeq" id="WP_200238332.1">
    <property type="nucleotide sequence ID" value="NZ_NRRV01000030.1"/>
</dbReference>
<accession>A0ABS1CIF6</accession>
<keyword evidence="2" id="KW-0472">Membrane</keyword>
<evidence type="ECO:0000256" key="2">
    <source>
        <dbReference type="SAM" id="Phobius"/>
    </source>
</evidence>
<feature type="transmembrane region" description="Helical" evidence="2">
    <location>
        <begin position="371"/>
        <end position="391"/>
    </location>
</feature>